<comment type="caution">
    <text evidence="6">The sequence shown here is derived from an EMBL/GenBank/DDBJ whole genome shotgun (WGS) entry which is preliminary data.</text>
</comment>
<dbReference type="Gene3D" id="3.40.395.10">
    <property type="entry name" value="Adenoviral Proteinase, Chain A"/>
    <property type="match status" value="1"/>
</dbReference>
<organism evidence="6 7">
    <name type="scientific">Abeliophyllum distichum</name>
    <dbReference type="NCBI Taxonomy" id="126358"/>
    <lineage>
        <taxon>Eukaryota</taxon>
        <taxon>Viridiplantae</taxon>
        <taxon>Streptophyta</taxon>
        <taxon>Embryophyta</taxon>
        <taxon>Tracheophyta</taxon>
        <taxon>Spermatophyta</taxon>
        <taxon>Magnoliopsida</taxon>
        <taxon>eudicotyledons</taxon>
        <taxon>Gunneridae</taxon>
        <taxon>Pentapetalae</taxon>
        <taxon>asterids</taxon>
        <taxon>lamiids</taxon>
        <taxon>Lamiales</taxon>
        <taxon>Oleaceae</taxon>
        <taxon>Forsythieae</taxon>
        <taxon>Abeliophyllum</taxon>
    </lineage>
</organism>
<dbReference type="GO" id="GO:0006508">
    <property type="term" value="P:proteolysis"/>
    <property type="evidence" value="ECO:0007669"/>
    <property type="project" value="UniProtKB-KW"/>
</dbReference>
<dbReference type="SUPFAM" id="SSF54001">
    <property type="entry name" value="Cysteine proteinases"/>
    <property type="match status" value="1"/>
</dbReference>
<evidence type="ECO:0000313" key="7">
    <source>
        <dbReference type="Proteomes" id="UP001604336"/>
    </source>
</evidence>
<dbReference type="GO" id="GO:0008233">
    <property type="term" value="F:peptidase activity"/>
    <property type="evidence" value="ECO:0007669"/>
    <property type="project" value="UniProtKB-KW"/>
</dbReference>
<evidence type="ECO:0000256" key="1">
    <source>
        <dbReference type="ARBA" id="ARBA00005234"/>
    </source>
</evidence>
<feature type="region of interest" description="Disordered" evidence="4">
    <location>
        <begin position="48"/>
        <end position="89"/>
    </location>
</feature>
<dbReference type="AlphaFoldDB" id="A0ABD1THP0"/>
<evidence type="ECO:0000313" key="6">
    <source>
        <dbReference type="EMBL" id="KAL2512251.1"/>
    </source>
</evidence>
<dbReference type="InterPro" id="IPR003653">
    <property type="entry name" value="Peptidase_C48_C"/>
</dbReference>
<accession>A0ABD1THP0</accession>
<dbReference type="Proteomes" id="UP001604336">
    <property type="component" value="Unassembled WGS sequence"/>
</dbReference>
<keyword evidence="2" id="KW-0645">Protease</keyword>
<gene>
    <name evidence="6" type="ORF">Adt_17851</name>
</gene>
<dbReference type="PROSITE" id="PS50600">
    <property type="entry name" value="ULP_PROTEASE"/>
    <property type="match status" value="1"/>
</dbReference>
<dbReference type="Pfam" id="PF02902">
    <property type="entry name" value="Peptidase_C48"/>
    <property type="match status" value="1"/>
</dbReference>
<proteinExistence type="inferred from homology"/>
<dbReference type="InterPro" id="IPR038765">
    <property type="entry name" value="Papain-like_cys_pep_sf"/>
</dbReference>
<reference evidence="7" key="1">
    <citation type="submission" date="2024-07" db="EMBL/GenBank/DDBJ databases">
        <title>Two chromosome-level genome assemblies of Korean endemic species Abeliophyllum distichum and Forsythia ovata (Oleaceae).</title>
        <authorList>
            <person name="Jang H."/>
        </authorList>
    </citation>
    <scope>NUCLEOTIDE SEQUENCE [LARGE SCALE GENOMIC DNA]</scope>
</reference>
<dbReference type="EMBL" id="JBFOLK010000005">
    <property type="protein sequence ID" value="KAL2512251.1"/>
    <property type="molecule type" value="Genomic_DNA"/>
</dbReference>
<name>A0ABD1THP0_9LAMI</name>
<comment type="similarity">
    <text evidence="1">Belongs to the peptidase C48 family.</text>
</comment>
<keyword evidence="7" id="KW-1185">Reference proteome</keyword>
<evidence type="ECO:0000256" key="3">
    <source>
        <dbReference type="ARBA" id="ARBA00022801"/>
    </source>
</evidence>
<evidence type="ECO:0000259" key="5">
    <source>
        <dbReference type="PROSITE" id="PS50600"/>
    </source>
</evidence>
<sequence length="345" mass="39639">MLGWEQPKRLTSSEVVNVLESKELEVNSTLIPIEVELEEVYWKELTPCVEEEDTDSQDSKGNDTEHDGEPSHSFHQHSPQVSQPPPVYHDHNIADVVRMEMEKLEERLLGVISKRLDRMEYKIDSLVELAAVGRFHSTTSACDSPIHNTTNVPVALPEVKRKEEAGPNNVMDDLEKERIIEDEDGEELVGGEKATEDENVSNETEFVEKGMSGDFFTPEKLEEDENKSTKVKIDLEDRTIFIFDSLKSHVRKAELEAFMKPLQVVIPILMKLHVKCDDSYSTEKFKFVKMKEVPQHYNGSDCGIFTVKYIEFLQANMDVCAIRPEYLPMWRKKLAAELLAWHFEP</sequence>
<feature type="domain" description="Ubiquitin-like protease family profile" evidence="5">
    <location>
        <begin position="1"/>
        <end position="313"/>
    </location>
</feature>
<keyword evidence="3" id="KW-0378">Hydrolase</keyword>
<evidence type="ECO:0000256" key="4">
    <source>
        <dbReference type="SAM" id="MobiDB-lite"/>
    </source>
</evidence>
<protein>
    <submittedName>
        <fullName evidence="6">Ubiquitin-like protease domain-containing protein</fullName>
    </submittedName>
</protein>
<evidence type="ECO:0000256" key="2">
    <source>
        <dbReference type="ARBA" id="ARBA00022670"/>
    </source>
</evidence>
<feature type="compositionally biased region" description="Basic and acidic residues" evidence="4">
    <location>
        <begin position="57"/>
        <end position="72"/>
    </location>
</feature>